<dbReference type="EMBL" id="LAZR01034744">
    <property type="protein sequence ID" value="KKL44478.1"/>
    <property type="molecule type" value="Genomic_DNA"/>
</dbReference>
<protein>
    <submittedName>
        <fullName evidence="2">Uncharacterized protein</fullName>
    </submittedName>
</protein>
<proteinExistence type="predicted"/>
<comment type="caution">
    <text evidence="2">The sequence shown here is derived from an EMBL/GenBank/DDBJ whole genome shotgun (WGS) entry which is preliminary data.</text>
</comment>
<name>A0A0F9C5B3_9ZZZZ</name>
<evidence type="ECO:0000313" key="2">
    <source>
        <dbReference type="EMBL" id="KKL44478.1"/>
    </source>
</evidence>
<reference evidence="2" key="1">
    <citation type="journal article" date="2015" name="Nature">
        <title>Complex archaea that bridge the gap between prokaryotes and eukaryotes.</title>
        <authorList>
            <person name="Spang A."/>
            <person name="Saw J.H."/>
            <person name="Jorgensen S.L."/>
            <person name="Zaremba-Niedzwiedzka K."/>
            <person name="Martijn J."/>
            <person name="Lind A.E."/>
            <person name="van Eijk R."/>
            <person name="Schleper C."/>
            <person name="Guy L."/>
            <person name="Ettema T.J."/>
        </authorList>
    </citation>
    <scope>NUCLEOTIDE SEQUENCE</scope>
</reference>
<feature type="non-terminal residue" evidence="2">
    <location>
        <position position="1"/>
    </location>
</feature>
<sequence>RRFGVLADDYLAIATLTRRWPNGNEITYTRRALIPKRLTDPSDREAEARQQRPGTAKTRHIVADPWDMAEKQARTRVMRMAFNDCLGGVSATPQASTDQVQVDHETGEIIEGEAVVAENGADWSRLWVAASERGMDKDAVHTHFNAGPEDGDLKAYAIQRAEKDGLPLQQIVEDMADELALPQEEEAVPVEAAECPSPPG</sequence>
<dbReference type="AlphaFoldDB" id="A0A0F9C5B3"/>
<feature type="region of interest" description="Disordered" evidence="1">
    <location>
        <begin position="37"/>
        <end position="58"/>
    </location>
</feature>
<feature type="compositionally biased region" description="Basic and acidic residues" evidence="1">
    <location>
        <begin position="37"/>
        <end position="50"/>
    </location>
</feature>
<evidence type="ECO:0000256" key="1">
    <source>
        <dbReference type="SAM" id="MobiDB-lite"/>
    </source>
</evidence>
<organism evidence="2">
    <name type="scientific">marine sediment metagenome</name>
    <dbReference type="NCBI Taxonomy" id="412755"/>
    <lineage>
        <taxon>unclassified sequences</taxon>
        <taxon>metagenomes</taxon>
        <taxon>ecological metagenomes</taxon>
    </lineage>
</organism>
<gene>
    <name evidence="2" type="ORF">LCGC14_2365250</name>
</gene>
<accession>A0A0F9C5B3</accession>